<feature type="compositionally biased region" description="Basic and acidic residues" evidence="3">
    <location>
        <begin position="34"/>
        <end position="82"/>
    </location>
</feature>
<sequence length="526" mass="56945">MKLNINKKTAVTIASVMAIGVILGALILSTGKKKTGDAHGSHAEQSAHADEDHHDEKNKDAHADEQAHADKEHHNDASESKKGPHGGKLFSKDGYALEVTIFEQNTPPEFRLYAYQDGKQLAPAANTVSINLERLGGAVQNFKFATEKNYLKSDAIVEEPHSFKASITAQHAGKSYQFNYEQIEGRVSMNALKRKQNGVETEIAGAVKLQSSLNLLGEVRLNEDRTLQIVPRLAGVVESVAVNAGDKVSKGQLLAVISSQALVDLRTEVLATQKRHALARSNFEREKKLWEEKISAEQDYLHARNAMQEADITLQSAQQKLASLGTGMATTGNLNRYEIRSPIAGTVTEKNISMGQSLKDDAAIFTVADLSSVWVEVAIPAKDLNHVRTGQPARISANAFDATAEGKLSYVGAVMGEQTRTAKARLLLPNAKGEWYPGLTVNVALLSAEVEVPIAIVNEAIQIIDEQATVFASYGDQLEARPVDLGRSDGKYTEIRKGLQAGTAYVAKNSFLIKAELGKAAASHDH</sequence>
<dbReference type="Gene3D" id="1.10.287.470">
    <property type="entry name" value="Helix hairpin bin"/>
    <property type="match status" value="1"/>
</dbReference>
<dbReference type="Pfam" id="PF25893">
    <property type="entry name" value="HH_CzcB"/>
    <property type="match status" value="1"/>
</dbReference>
<dbReference type="PANTHER" id="PTHR30097:SF4">
    <property type="entry name" value="SLR6042 PROTEIN"/>
    <property type="match status" value="1"/>
</dbReference>
<feature type="domain" description="CzcB-like barrel-sandwich hybrid" evidence="8">
    <location>
        <begin position="225"/>
        <end position="369"/>
    </location>
</feature>
<dbReference type="Pfam" id="PF25975">
    <property type="entry name" value="CzcB_C"/>
    <property type="match status" value="1"/>
</dbReference>
<feature type="domain" description="CzcB-like alpha-helical hairpin" evidence="5">
    <location>
        <begin position="264"/>
        <end position="322"/>
    </location>
</feature>
<organism evidence="10 11">
    <name type="scientific">Undibacterium umbellatum</name>
    <dbReference type="NCBI Taxonomy" id="2762300"/>
    <lineage>
        <taxon>Bacteria</taxon>
        <taxon>Pseudomonadati</taxon>
        <taxon>Pseudomonadota</taxon>
        <taxon>Betaproteobacteria</taxon>
        <taxon>Burkholderiales</taxon>
        <taxon>Oxalobacteraceae</taxon>
        <taxon>Undibacterium</taxon>
    </lineage>
</organism>
<dbReference type="Pfam" id="PF25973">
    <property type="entry name" value="BSH_CzcB"/>
    <property type="match status" value="1"/>
</dbReference>
<accession>A0ABR6ZE91</accession>
<evidence type="ECO:0000313" key="10">
    <source>
        <dbReference type="EMBL" id="MBC3910057.1"/>
    </source>
</evidence>
<dbReference type="Gene3D" id="2.40.420.20">
    <property type="match status" value="1"/>
</dbReference>
<dbReference type="SUPFAM" id="SSF111369">
    <property type="entry name" value="HlyD-like secretion proteins"/>
    <property type="match status" value="1"/>
</dbReference>
<gene>
    <name evidence="10" type="ORF">H8L47_21065</name>
</gene>
<dbReference type="InterPro" id="IPR006143">
    <property type="entry name" value="RND_pump_MFP"/>
</dbReference>
<keyword evidence="11" id="KW-1185">Reference proteome</keyword>
<feature type="domain" description="CzcB N-terminal" evidence="7">
    <location>
        <begin position="87"/>
        <end position="178"/>
    </location>
</feature>
<evidence type="ECO:0000256" key="1">
    <source>
        <dbReference type="ARBA" id="ARBA00009477"/>
    </source>
</evidence>
<dbReference type="EMBL" id="JACOFX010000014">
    <property type="protein sequence ID" value="MBC3910057.1"/>
    <property type="molecule type" value="Genomic_DNA"/>
</dbReference>
<evidence type="ECO:0000313" key="11">
    <source>
        <dbReference type="Proteomes" id="UP000646911"/>
    </source>
</evidence>
<proteinExistence type="inferred from homology"/>
<evidence type="ECO:0000256" key="2">
    <source>
        <dbReference type="ARBA" id="ARBA00022448"/>
    </source>
</evidence>
<dbReference type="InterPro" id="IPR058647">
    <property type="entry name" value="BSH_CzcB-like"/>
</dbReference>
<dbReference type="InterPro" id="IPR051909">
    <property type="entry name" value="MFP_Cation_Efflux"/>
</dbReference>
<keyword evidence="4" id="KW-0812">Transmembrane</keyword>
<dbReference type="InterPro" id="IPR058646">
    <property type="entry name" value="CzcB_N"/>
</dbReference>
<dbReference type="RefSeq" id="WP_186955576.1">
    <property type="nucleotide sequence ID" value="NZ_JACOFX010000014.1"/>
</dbReference>
<name>A0ABR6ZE91_9BURK</name>
<dbReference type="Proteomes" id="UP000646911">
    <property type="component" value="Unassembled WGS sequence"/>
</dbReference>
<keyword evidence="2" id="KW-0813">Transport</keyword>
<evidence type="ECO:0000259" key="5">
    <source>
        <dbReference type="Pfam" id="PF25893"/>
    </source>
</evidence>
<dbReference type="Pfam" id="PF25971">
    <property type="entry name" value="CzcB_N"/>
    <property type="match status" value="1"/>
</dbReference>
<keyword evidence="4" id="KW-0472">Membrane</keyword>
<protein>
    <submittedName>
        <fullName evidence="10">Efflux RND transporter periplasmic adaptor subunit</fullName>
    </submittedName>
</protein>
<comment type="similarity">
    <text evidence="1">Belongs to the membrane fusion protein (MFP) (TC 8.A.1) family.</text>
</comment>
<evidence type="ECO:0000259" key="9">
    <source>
        <dbReference type="Pfam" id="PF25975"/>
    </source>
</evidence>
<dbReference type="Gene3D" id="2.40.30.170">
    <property type="match status" value="1"/>
</dbReference>
<feature type="region of interest" description="Disordered" evidence="3">
    <location>
        <begin position="33"/>
        <end position="88"/>
    </location>
</feature>
<evidence type="ECO:0000256" key="4">
    <source>
        <dbReference type="SAM" id="Phobius"/>
    </source>
</evidence>
<dbReference type="Gene3D" id="2.40.50.100">
    <property type="match status" value="1"/>
</dbReference>
<dbReference type="NCBIfam" id="TIGR01730">
    <property type="entry name" value="RND_mfp"/>
    <property type="match status" value="1"/>
</dbReference>
<evidence type="ECO:0000256" key="3">
    <source>
        <dbReference type="SAM" id="MobiDB-lite"/>
    </source>
</evidence>
<evidence type="ECO:0000259" key="7">
    <source>
        <dbReference type="Pfam" id="PF25971"/>
    </source>
</evidence>
<dbReference type="InterPro" id="IPR058792">
    <property type="entry name" value="Beta-barrel_RND_2"/>
</dbReference>
<dbReference type="PANTHER" id="PTHR30097">
    <property type="entry name" value="CATION EFFLUX SYSTEM PROTEIN CUSB"/>
    <property type="match status" value="1"/>
</dbReference>
<feature type="domain" description="CzcB-like C-terminal circularly permuted SH3-like" evidence="9">
    <location>
        <begin position="454"/>
        <end position="514"/>
    </location>
</feature>
<dbReference type="Pfam" id="PF25954">
    <property type="entry name" value="Beta-barrel_RND_2"/>
    <property type="match status" value="1"/>
</dbReference>
<comment type="caution">
    <text evidence="10">The sequence shown here is derived from an EMBL/GenBank/DDBJ whole genome shotgun (WGS) entry which is preliminary data.</text>
</comment>
<dbReference type="InterPro" id="IPR058648">
    <property type="entry name" value="HH_CzcB-like"/>
</dbReference>
<feature type="domain" description="CusB-like beta-barrel" evidence="6">
    <location>
        <begin position="372"/>
        <end position="447"/>
    </location>
</feature>
<evidence type="ECO:0000259" key="8">
    <source>
        <dbReference type="Pfam" id="PF25973"/>
    </source>
</evidence>
<reference evidence="10 11" key="1">
    <citation type="submission" date="2020-08" db="EMBL/GenBank/DDBJ databases">
        <title>Novel species isolated from subtropical streams in China.</title>
        <authorList>
            <person name="Lu H."/>
        </authorList>
    </citation>
    <scope>NUCLEOTIDE SEQUENCE [LARGE SCALE GENOMIC DNA]</scope>
    <source>
        <strain evidence="10 11">NL8W</strain>
    </source>
</reference>
<keyword evidence="4" id="KW-1133">Transmembrane helix</keyword>
<dbReference type="InterPro" id="IPR058649">
    <property type="entry name" value="CzcB_C"/>
</dbReference>
<evidence type="ECO:0000259" key="6">
    <source>
        <dbReference type="Pfam" id="PF25954"/>
    </source>
</evidence>
<feature type="transmembrane region" description="Helical" evidence="4">
    <location>
        <begin position="9"/>
        <end position="28"/>
    </location>
</feature>